<keyword evidence="12 14" id="KW-0472">Membrane</keyword>
<dbReference type="AlphaFoldDB" id="D8LS37"/>
<name>D8LS37_ECTSI</name>
<keyword evidence="11" id="KW-0333">Golgi apparatus</keyword>
<dbReference type="Proteomes" id="UP000002630">
    <property type="component" value="Linkage Group LG26"/>
</dbReference>
<evidence type="ECO:0000256" key="3">
    <source>
        <dbReference type="ARBA" id="ARBA00007809"/>
    </source>
</evidence>
<dbReference type="GO" id="GO:0005886">
    <property type="term" value="C:plasma membrane"/>
    <property type="evidence" value="ECO:0007669"/>
    <property type="project" value="UniProtKB-SubCell"/>
</dbReference>
<dbReference type="OrthoDB" id="409725at2759"/>
<evidence type="ECO:0000256" key="1">
    <source>
        <dbReference type="ARBA" id="ARBA00004651"/>
    </source>
</evidence>
<feature type="region of interest" description="Disordered" evidence="13">
    <location>
        <begin position="107"/>
        <end position="185"/>
    </location>
</feature>
<dbReference type="EMBL" id="FN648927">
    <property type="protein sequence ID" value="CBN75094.1"/>
    <property type="molecule type" value="Genomic_DNA"/>
</dbReference>
<evidence type="ECO:0000256" key="2">
    <source>
        <dbReference type="ARBA" id="ARBA00004653"/>
    </source>
</evidence>
<dbReference type="Gene3D" id="1.20.1280.290">
    <property type="match status" value="1"/>
</dbReference>
<evidence type="ECO:0000256" key="10">
    <source>
        <dbReference type="ARBA" id="ARBA00022989"/>
    </source>
</evidence>
<dbReference type="PANTHER" id="PTHR10791">
    <property type="entry name" value="RAG1-ACTIVATING PROTEIN 1"/>
    <property type="match status" value="1"/>
</dbReference>
<evidence type="ECO:0000256" key="4">
    <source>
        <dbReference type="ARBA" id="ARBA00021741"/>
    </source>
</evidence>
<dbReference type="eggNOG" id="KOG1623">
    <property type="taxonomic scope" value="Eukaryota"/>
</dbReference>
<dbReference type="Pfam" id="PF03083">
    <property type="entry name" value="MtN3_slv"/>
    <property type="match status" value="1"/>
</dbReference>
<accession>D8LS37</accession>
<protein>
    <recommendedName>
        <fullName evidence="4">Sugar transporter SWEET1</fullName>
    </recommendedName>
</protein>
<dbReference type="GO" id="GO:0051119">
    <property type="term" value="F:sugar transmembrane transporter activity"/>
    <property type="evidence" value="ECO:0007669"/>
    <property type="project" value="InterPro"/>
</dbReference>
<evidence type="ECO:0000256" key="13">
    <source>
        <dbReference type="SAM" id="MobiDB-lite"/>
    </source>
</evidence>
<reference evidence="15 16" key="1">
    <citation type="journal article" date="2010" name="Nature">
        <title>The Ectocarpus genome and the independent evolution of multicellularity in brown algae.</title>
        <authorList>
            <person name="Cock J.M."/>
            <person name="Sterck L."/>
            <person name="Rouze P."/>
            <person name="Scornet D."/>
            <person name="Allen A.E."/>
            <person name="Amoutzias G."/>
            <person name="Anthouard V."/>
            <person name="Artiguenave F."/>
            <person name="Aury J.M."/>
            <person name="Badger J.H."/>
            <person name="Beszteri B."/>
            <person name="Billiau K."/>
            <person name="Bonnet E."/>
            <person name="Bothwell J.H."/>
            <person name="Bowler C."/>
            <person name="Boyen C."/>
            <person name="Brownlee C."/>
            <person name="Carrano C.J."/>
            <person name="Charrier B."/>
            <person name="Cho G.Y."/>
            <person name="Coelho S.M."/>
            <person name="Collen J."/>
            <person name="Corre E."/>
            <person name="Da Silva C."/>
            <person name="Delage L."/>
            <person name="Delaroque N."/>
            <person name="Dittami S.M."/>
            <person name="Doulbeau S."/>
            <person name="Elias M."/>
            <person name="Farnham G."/>
            <person name="Gachon C.M."/>
            <person name="Gschloessl B."/>
            <person name="Heesch S."/>
            <person name="Jabbari K."/>
            <person name="Jubin C."/>
            <person name="Kawai H."/>
            <person name="Kimura K."/>
            <person name="Kloareg B."/>
            <person name="Kupper F.C."/>
            <person name="Lang D."/>
            <person name="Le Bail A."/>
            <person name="Leblanc C."/>
            <person name="Lerouge P."/>
            <person name="Lohr M."/>
            <person name="Lopez P.J."/>
            <person name="Martens C."/>
            <person name="Maumus F."/>
            <person name="Michel G."/>
            <person name="Miranda-Saavedra D."/>
            <person name="Morales J."/>
            <person name="Moreau H."/>
            <person name="Motomura T."/>
            <person name="Nagasato C."/>
            <person name="Napoli C.A."/>
            <person name="Nelson D.R."/>
            <person name="Nyvall-Collen P."/>
            <person name="Peters A.F."/>
            <person name="Pommier C."/>
            <person name="Potin P."/>
            <person name="Poulain J."/>
            <person name="Quesneville H."/>
            <person name="Read B."/>
            <person name="Rensing S.A."/>
            <person name="Ritter A."/>
            <person name="Rousvoal S."/>
            <person name="Samanta M."/>
            <person name="Samson G."/>
            <person name="Schroeder D.C."/>
            <person name="Segurens B."/>
            <person name="Strittmatter M."/>
            <person name="Tonon T."/>
            <person name="Tregear J.W."/>
            <person name="Valentin K."/>
            <person name="von Dassow P."/>
            <person name="Yamagishi T."/>
            <person name="Van de Peer Y."/>
            <person name="Wincker P."/>
        </authorList>
    </citation>
    <scope>NUCLEOTIDE SEQUENCE [LARGE SCALE GENOMIC DNA]</scope>
    <source>
        <strain evidence="16">Ec32 / CCAP1310/4</strain>
    </source>
</reference>
<dbReference type="InterPro" id="IPR004316">
    <property type="entry name" value="SWEET_rpt"/>
</dbReference>
<feature type="transmembrane region" description="Helical" evidence="14">
    <location>
        <begin position="85"/>
        <end position="102"/>
    </location>
</feature>
<evidence type="ECO:0000313" key="16">
    <source>
        <dbReference type="Proteomes" id="UP000002630"/>
    </source>
</evidence>
<dbReference type="InterPro" id="IPR047664">
    <property type="entry name" value="SWEET"/>
</dbReference>
<evidence type="ECO:0000256" key="5">
    <source>
        <dbReference type="ARBA" id="ARBA00022448"/>
    </source>
</evidence>
<evidence type="ECO:0000256" key="8">
    <source>
        <dbReference type="ARBA" id="ARBA00022692"/>
    </source>
</evidence>
<dbReference type="PANTHER" id="PTHR10791:SF30">
    <property type="entry name" value="SUGAR TRANSPORTER SWEET1"/>
    <property type="match status" value="1"/>
</dbReference>
<keyword evidence="16" id="KW-1185">Reference proteome</keyword>
<proteinExistence type="inferred from homology"/>
<evidence type="ECO:0000313" key="15">
    <source>
        <dbReference type="EMBL" id="CBN75094.1"/>
    </source>
</evidence>
<feature type="compositionally biased region" description="Low complexity" evidence="13">
    <location>
        <begin position="116"/>
        <end position="125"/>
    </location>
</feature>
<evidence type="ECO:0000256" key="9">
    <source>
        <dbReference type="ARBA" id="ARBA00022737"/>
    </source>
</evidence>
<evidence type="ECO:0000256" key="7">
    <source>
        <dbReference type="ARBA" id="ARBA00022597"/>
    </source>
</evidence>
<dbReference type="GO" id="GO:0000139">
    <property type="term" value="C:Golgi membrane"/>
    <property type="evidence" value="ECO:0007669"/>
    <property type="project" value="UniProtKB-SubCell"/>
</dbReference>
<evidence type="ECO:0000256" key="12">
    <source>
        <dbReference type="ARBA" id="ARBA00023136"/>
    </source>
</evidence>
<feature type="transmembrane region" description="Helical" evidence="14">
    <location>
        <begin position="53"/>
        <end position="73"/>
    </location>
</feature>
<keyword evidence="7" id="KW-0762">Sugar transport</keyword>
<keyword evidence="9" id="KW-0677">Repeat</keyword>
<gene>
    <name evidence="15" type="ORF">Esi_0070_0001</name>
</gene>
<sequence>MVTSAVVMTVVWSSTTAADSIGYFVDLFNVCLYASPLELAWKVLRTRSTSGMYLPLSITIAAAAALWATYGYLTSDWFVAAPQSVGFLAGLAQLSLFLRFGIADNNQPSEGQALEPDGQSGDRSSPPGPGDGAGAGVPAAAAGGGEPGRRLSDGSEPPTSGSPGGEGGRVGGEGGQLREPLITGT</sequence>
<keyword evidence="5" id="KW-0813">Transport</keyword>
<keyword evidence="6" id="KW-1003">Cell membrane</keyword>
<dbReference type="EMBL" id="FN649751">
    <property type="protein sequence ID" value="CBN75094.1"/>
    <property type="molecule type" value="Genomic_DNA"/>
</dbReference>
<keyword evidence="10 14" id="KW-1133">Transmembrane helix</keyword>
<evidence type="ECO:0000256" key="14">
    <source>
        <dbReference type="SAM" id="Phobius"/>
    </source>
</evidence>
<comment type="similarity">
    <text evidence="3">Belongs to the SWEET sugar transporter family.</text>
</comment>
<evidence type="ECO:0000256" key="6">
    <source>
        <dbReference type="ARBA" id="ARBA00022475"/>
    </source>
</evidence>
<dbReference type="InParanoid" id="D8LS37"/>
<feature type="compositionally biased region" description="Gly residues" evidence="13">
    <location>
        <begin position="162"/>
        <end position="175"/>
    </location>
</feature>
<evidence type="ECO:0000256" key="11">
    <source>
        <dbReference type="ARBA" id="ARBA00023034"/>
    </source>
</evidence>
<dbReference type="FunFam" id="1.20.1280.290:FF:000004">
    <property type="entry name" value="Sugar transporter SWEET"/>
    <property type="match status" value="1"/>
</dbReference>
<comment type="subcellular location">
    <subcellularLocation>
        <location evidence="1">Cell membrane</location>
        <topology evidence="1">Multi-pass membrane protein</topology>
    </subcellularLocation>
    <subcellularLocation>
        <location evidence="2">Golgi apparatus membrane</location>
        <topology evidence="2">Multi-pass membrane protein</topology>
    </subcellularLocation>
</comment>
<organism evidence="15 16">
    <name type="scientific">Ectocarpus siliculosus</name>
    <name type="common">Brown alga</name>
    <name type="synonym">Conferva siliculosa</name>
    <dbReference type="NCBI Taxonomy" id="2880"/>
    <lineage>
        <taxon>Eukaryota</taxon>
        <taxon>Sar</taxon>
        <taxon>Stramenopiles</taxon>
        <taxon>Ochrophyta</taxon>
        <taxon>PX clade</taxon>
        <taxon>Phaeophyceae</taxon>
        <taxon>Ectocarpales</taxon>
        <taxon>Ectocarpaceae</taxon>
        <taxon>Ectocarpus</taxon>
    </lineage>
</organism>
<keyword evidence="8 14" id="KW-0812">Transmembrane</keyword>